<dbReference type="InterPro" id="IPR050397">
    <property type="entry name" value="Env_Response_Regulators"/>
</dbReference>
<organism evidence="6 7">
    <name type="scientific">Neptunomonas qingdaonensis</name>
    <dbReference type="NCBI Taxonomy" id="1045558"/>
    <lineage>
        <taxon>Bacteria</taxon>
        <taxon>Pseudomonadati</taxon>
        <taxon>Pseudomonadota</taxon>
        <taxon>Gammaproteobacteria</taxon>
        <taxon>Oceanospirillales</taxon>
        <taxon>Oceanospirillaceae</taxon>
        <taxon>Neptunomonas</taxon>
    </lineage>
</organism>
<evidence type="ECO:0000256" key="1">
    <source>
        <dbReference type="ARBA" id="ARBA00023015"/>
    </source>
</evidence>
<dbReference type="Pfam" id="PF13545">
    <property type="entry name" value="HTH_Crp_2"/>
    <property type="match status" value="1"/>
</dbReference>
<dbReference type="SMART" id="SM00100">
    <property type="entry name" value="cNMP"/>
    <property type="match status" value="1"/>
</dbReference>
<evidence type="ECO:0000256" key="2">
    <source>
        <dbReference type="ARBA" id="ARBA00023125"/>
    </source>
</evidence>
<dbReference type="RefSeq" id="WP_090729462.1">
    <property type="nucleotide sequence ID" value="NZ_FOOU01000013.1"/>
</dbReference>
<dbReference type="EMBL" id="FOOU01000013">
    <property type="protein sequence ID" value="SFG77967.1"/>
    <property type="molecule type" value="Genomic_DNA"/>
</dbReference>
<dbReference type="Gene3D" id="1.10.10.10">
    <property type="entry name" value="Winged helix-like DNA-binding domain superfamily/Winged helix DNA-binding domain"/>
    <property type="match status" value="1"/>
</dbReference>
<dbReference type="PANTHER" id="PTHR24567:SF68">
    <property type="entry name" value="DNA-BINDING TRANSCRIPTIONAL DUAL REGULATOR CRP"/>
    <property type="match status" value="1"/>
</dbReference>
<dbReference type="Pfam" id="PF00027">
    <property type="entry name" value="cNMP_binding"/>
    <property type="match status" value="1"/>
</dbReference>
<dbReference type="InterPro" id="IPR012318">
    <property type="entry name" value="HTH_CRP"/>
</dbReference>
<protein>
    <submittedName>
        <fullName evidence="6">cAMP-binding domain of CRP or a regulatory subunit of cAMP-dependent protein kinases</fullName>
    </submittedName>
</protein>
<dbReference type="SMART" id="SM00419">
    <property type="entry name" value="HTH_CRP"/>
    <property type="match status" value="1"/>
</dbReference>
<keyword evidence="1" id="KW-0805">Transcription regulation</keyword>
<dbReference type="PROSITE" id="PS50042">
    <property type="entry name" value="CNMP_BINDING_3"/>
    <property type="match status" value="1"/>
</dbReference>
<dbReference type="GO" id="GO:0005829">
    <property type="term" value="C:cytosol"/>
    <property type="evidence" value="ECO:0007669"/>
    <property type="project" value="TreeGrafter"/>
</dbReference>
<dbReference type="PROSITE" id="PS51063">
    <property type="entry name" value="HTH_CRP_2"/>
    <property type="match status" value="1"/>
</dbReference>
<dbReference type="GO" id="GO:0003700">
    <property type="term" value="F:DNA-binding transcription factor activity"/>
    <property type="evidence" value="ECO:0007669"/>
    <property type="project" value="TreeGrafter"/>
</dbReference>
<dbReference type="STRING" id="1045558.SAMN05216175_11394"/>
<dbReference type="InterPro" id="IPR036390">
    <property type="entry name" value="WH_DNA-bd_sf"/>
</dbReference>
<keyword evidence="7" id="KW-1185">Reference proteome</keyword>
<keyword evidence="6" id="KW-0418">Kinase</keyword>
<reference evidence="7" key="1">
    <citation type="submission" date="2016-10" db="EMBL/GenBank/DDBJ databases">
        <authorList>
            <person name="Varghese N."/>
            <person name="Submissions S."/>
        </authorList>
    </citation>
    <scope>NUCLEOTIDE SEQUENCE [LARGE SCALE GENOMIC DNA]</scope>
    <source>
        <strain evidence="7">CGMCC 1.10971</strain>
    </source>
</reference>
<dbReference type="AlphaFoldDB" id="A0A1I2UQI2"/>
<evidence type="ECO:0000313" key="6">
    <source>
        <dbReference type="EMBL" id="SFG77967.1"/>
    </source>
</evidence>
<dbReference type="InterPro" id="IPR018490">
    <property type="entry name" value="cNMP-bd_dom_sf"/>
</dbReference>
<proteinExistence type="predicted"/>
<feature type="domain" description="Cyclic nucleotide-binding" evidence="4">
    <location>
        <begin position="18"/>
        <end position="140"/>
    </location>
</feature>
<dbReference type="OrthoDB" id="9777588at2"/>
<dbReference type="Gene3D" id="2.60.120.10">
    <property type="entry name" value="Jelly Rolls"/>
    <property type="match status" value="1"/>
</dbReference>
<accession>A0A1I2UQI2</accession>
<dbReference type="InterPro" id="IPR000595">
    <property type="entry name" value="cNMP-bd_dom"/>
</dbReference>
<keyword evidence="2" id="KW-0238">DNA-binding</keyword>
<gene>
    <name evidence="6" type="ORF">SAMN05216175_11394</name>
</gene>
<evidence type="ECO:0000259" key="4">
    <source>
        <dbReference type="PROSITE" id="PS50042"/>
    </source>
</evidence>
<evidence type="ECO:0000259" key="5">
    <source>
        <dbReference type="PROSITE" id="PS51063"/>
    </source>
</evidence>
<dbReference type="InterPro" id="IPR036388">
    <property type="entry name" value="WH-like_DNA-bd_sf"/>
</dbReference>
<dbReference type="SUPFAM" id="SSF51206">
    <property type="entry name" value="cAMP-binding domain-like"/>
    <property type="match status" value="1"/>
</dbReference>
<dbReference type="Proteomes" id="UP000198623">
    <property type="component" value="Unassembled WGS sequence"/>
</dbReference>
<evidence type="ECO:0000256" key="3">
    <source>
        <dbReference type="ARBA" id="ARBA00023163"/>
    </source>
</evidence>
<feature type="domain" description="HTH crp-type" evidence="5">
    <location>
        <begin position="154"/>
        <end position="224"/>
    </location>
</feature>
<dbReference type="PANTHER" id="PTHR24567">
    <property type="entry name" value="CRP FAMILY TRANSCRIPTIONAL REGULATORY PROTEIN"/>
    <property type="match status" value="1"/>
</dbReference>
<keyword evidence="3" id="KW-0804">Transcription</keyword>
<name>A0A1I2UQI2_9GAMM</name>
<dbReference type="GO" id="GO:0016301">
    <property type="term" value="F:kinase activity"/>
    <property type="evidence" value="ECO:0007669"/>
    <property type="project" value="UniProtKB-KW"/>
</dbReference>
<evidence type="ECO:0000313" key="7">
    <source>
        <dbReference type="Proteomes" id="UP000198623"/>
    </source>
</evidence>
<keyword evidence="6" id="KW-0808">Transferase</keyword>
<dbReference type="CDD" id="cd00038">
    <property type="entry name" value="CAP_ED"/>
    <property type="match status" value="1"/>
</dbReference>
<dbReference type="SUPFAM" id="SSF46785">
    <property type="entry name" value="Winged helix' DNA-binding domain"/>
    <property type="match status" value="1"/>
</dbReference>
<dbReference type="GO" id="GO:0003677">
    <property type="term" value="F:DNA binding"/>
    <property type="evidence" value="ECO:0007669"/>
    <property type="project" value="UniProtKB-KW"/>
</dbReference>
<dbReference type="InterPro" id="IPR014710">
    <property type="entry name" value="RmlC-like_jellyroll"/>
</dbReference>
<sequence>MNPIIRVNVLDRVRVHPLFSSLNDDALAQLFERARPIDLGAHEKLFSQGEKADRFYIVVSGSVKLFRFSKDGQEKVIEVVEEGHSMAEAIMFMEELSCYPVNAESLEKSTVVSFNSSLYLQILESSPQSCFKILGTLSRRLHTRLNEIETLTLKNARHRACRYLIGLAGENPVNNQVVHLPVAKQLIAARLAMQPETLSRILRELIKEEVVTVGGRDVTIKSFERLKALD</sequence>